<dbReference type="PROSITE" id="PS50011">
    <property type="entry name" value="PROTEIN_KINASE_DOM"/>
    <property type="match status" value="1"/>
</dbReference>
<keyword evidence="2" id="KW-0808">Transferase</keyword>
<dbReference type="PANTHER" id="PTHR24349">
    <property type="entry name" value="SERINE/THREONINE-PROTEIN KINASE"/>
    <property type="match status" value="1"/>
</dbReference>
<dbReference type="SMART" id="SM00220">
    <property type="entry name" value="S_TKc"/>
    <property type="match status" value="1"/>
</dbReference>
<keyword evidence="5" id="KW-0067">ATP-binding</keyword>
<feature type="region of interest" description="Disordered" evidence="6">
    <location>
        <begin position="447"/>
        <end position="484"/>
    </location>
</feature>
<dbReference type="InterPro" id="IPR011009">
    <property type="entry name" value="Kinase-like_dom_sf"/>
</dbReference>
<keyword evidence="3" id="KW-0547">Nucleotide-binding</keyword>
<gene>
    <name evidence="8" type="ORF">B0J13DRAFT_612040</name>
</gene>
<dbReference type="OrthoDB" id="10252171at2759"/>
<feature type="domain" description="Protein kinase" evidence="7">
    <location>
        <begin position="54"/>
        <end position="339"/>
    </location>
</feature>
<feature type="region of interest" description="Disordered" evidence="6">
    <location>
        <begin position="345"/>
        <end position="369"/>
    </location>
</feature>
<dbReference type="Gene3D" id="1.10.510.10">
    <property type="entry name" value="Transferase(Phosphotransferase) domain 1"/>
    <property type="match status" value="1"/>
</dbReference>
<feature type="compositionally biased region" description="Low complexity" evidence="6">
    <location>
        <begin position="449"/>
        <end position="461"/>
    </location>
</feature>
<accession>A0A9P9DPE3</accession>
<keyword evidence="4" id="KW-0418">Kinase</keyword>
<dbReference type="Proteomes" id="UP000717696">
    <property type="component" value="Unassembled WGS sequence"/>
</dbReference>
<evidence type="ECO:0000256" key="5">
    <source>
        <dbReference type="ARBA" id="ARBA00022840"/>
    </source>
</evidence>
<dbReference type="PROSITE" id="PS00108">
    <property type="entry name" value="PROTEIN_KINASE_ST"/>
    <property type="match status" value="1"/>
</dbReference>
<evidence type="ECO:0000256" key="6">
    <source>
        <dbReference type="SAM" id="MobiDB-lite"/>
    </source>
</evidence>
<dbReference type="Pfam" id="PF00069">
    <property type="entry name" value="Pkinase"/>
    <property type="match status" value="1"/>
</dbReference>
<feature type="region of interest" description="Disordered" evidence="6">
    <location>
        <begin position="1120"/>
        <end position="1147"/>
    </location>
</feature>
<keyword evidence="1" id="KW-0723">Serine/threonine-protein kinase</keyword>
<evidence type="ECO:0000313" key="9">
    <source>
        <dbReference type="Proteomes" id="UP000717696"/>
    </source>
</evidence>
<proteinExistence type="predicted"/>
<protein>
    <recommendedName>
        <fullName evidence="7">Protein kinase domain-containing protein</fullName>
    </recommendedName>
</protein>
<feature type="compositionally biased region" description="Basic and acidic residues" evidence="6">
    <location>
        <begin position="345"/>
        <end position="358"/>
    </location>
</feature>
<reference evidence="8" key="1">
    <citation type="journal article" date="2021" name="Nat. Commun.">
        <title>Genetic determinants of endophytism in the Arabidopsis root mycobiome.</title>
        <authorList>
            <person name="Mesny F."/>
            <person name="Miyauchi S."/>
            <person name="Thiergart T."/>
            <person name="Pickel B."/>
            <person name="Atanasova L."/>
            <person name="Karlsson M."/>
            <person name="Huettel B."/>
            <person name="Barry K.W."/>
            <person name="Haridas S."/>
            <person name="Chen C."/>
            <person name="Bauer D."/>
            <person name="Andreopoulos W."/>
            <person name="Pangilinan J."/>
            <person name="LaButti K."/>
            <person name="Riley R."/>
            <person name="Lipzen A."/>
            <person name="Clum A."/>
            <person name="Drula E."/>
            <person name="Henrissat B."/>
            <person name="Kohler A."/>
            <person name="Grigoriev I.V."/>
            <person name="Martin F.M."/>
            <person name="Hacquard S."/>
        </authorList>
    </citation>
    <scope>NUCLEOTIDE SEQUENCE</scope>
    <source>
        <strain evidence="8">MPI-CAGE-AT-0021</strain>
    </source>
</reference>
<dbReference type="EMBL" id="JAGMUU010000025">
    <property type="protein sequence ID" value="KAH7123235.1"/>
    <property type="molecule type" value="Genomic_DNA"/>
</dbReference>
<dbReference type="InterPro" id="IPR050205">
    <property type="entry name" value="CDPK_Ser/Thr_kinases"/>
</dbReference>
<evidence type="ECO:0000256" key="4">
    <source>
        <dbReference type="ARBA" id="ARBA00022777"/>
    </source>
</evidence>
<dbReference type="InterPro" id="IPR008271">
    <property type="entry name" value="Ser/Thr_kinase_AS"/>
</dbReference>
<evidence type="ECO:0000256" key="3">
    <source>
        <dbReference type="ARBA" id="ARBA00022741"/>
    </source>
</evidence>
<dbReference type="GO" id="GO:0005524">
    <property type="term" value="F:ATP binding"/>
    <property type="evidence" value="ECO:0007669"/>
    <property type="project" value="UniProtKB-KW"/>
</dbReference>
<keyword evidence="9" id="KW-1185">Reference proteome</keyword>
<evidence type="ECO:0000256" key="2">
    <source>
        <dbReference type="ARBA" id="ARBA00022679"/>
    </source>
</evidence>
<dbReference type="AlphaFoldDB" id="A0A9P9DPE3"/>
<evidence type="ECO:0000313" key="8">
    <source>
        <dbReference type="EMBL" id="KAH7123235.1"/>
    </source>
</evidence>
<evidence type="ECO:0000256" key="1">
    <source>
        <dbReference type="ARBA" id="ARBA00022527"/>
    </source>
</evidence>
<sequence length="1164" mass="129252">MAAKPAGLEPRISDLVVESRIEAAWDAEAEQTTQIRTAVGVSARRRRLKSEETWKRKRILGRGAYGTVWLEECIASSGPRHGESNLRAIKEIHKRPHGSASEFHRELEAIAKFSHDRFAHCFVRSLGWFQNDQSLFITMEYLKYGDLQHYLTKPFPEPEARQISLQVVEALQLMHESGFAHRDLKPGNILVFQKGPAWWVKIADFGISKRGVEASTVLRTMEIGTRGFMAPEILGLYCPDDFDEEAFEADEAAHDALAYTPVVDLWALGEITHRLLTQKPAFETRGRLWSYVTKGTAFPANELQAVGASAQGISFIQQAMAASPKTRLTAAAAMSHDWLENHEFLDETRSRSSTESAREISPSGMTAMDYEASAQWTDISRENESIMKLDEDESLTPATQMSAAEKFEAKAAQSEEPSTSTTIVAEDVQSLTAQPAISNLQTRFDRVLDPGGSAASSDSPAPFNPAIPRQSEEPSASTTIFAEDLPIAKAEPAITREDIMSAFLSRSSPNATRADKTATSAAPVYQSSLLNPEIAGQTKEPPASNTIITEDASYEVISENLSQLAIAPRVDRELRPLPNDGIPQAAQEEFRNIFAPAFDTPSENTTKTRLAPVMEISSITQGVRLTEFPETEQANAICVLRNPESQYMSGVEIVGDVCYTDSNIPSANSFPFLFVEYNMDDFDHNSPEEMQLLHLIAEKTARSLGLLAYWGVLGRRRSPASVRTKTQAVNHIAEFSNHFLFICRSELSHDLRGLTRIRHLGRHLSKWASLFDSVPVLVPALAKAEFHVYSVHEDATEIVLHPAMSRMDFFNMMWNSKLSNAPLAFRILLKDAERATPVLRKLEKTLCLMDILAGAQAPPAAPHEYLHVLRDYCEWRGNMYLTDLFTYFVGICLANAELNLLGRWLCIPQSKDYSSWGIKHLLGGSGHWEPATKIDTVCKAIGLRGDGIIQYEGGWGHNIHFFASSKNRSIIDVFKKRAPLPTQRFLVAWGALSVPEVKDFLPGLRGMELSVNPLLQNHAAAMFMSHWTLVDAHLGIITHFLAYNRPVKIILCGREDGGVIVRAMLCSDGAKQVFDDSATAAPVDPMNVLFNKENIVRIDGTGMDGMTAYMGRFRVSISPGNPKDTAEAEPSVRSSTGTSSRRSFTPSFDIERAKDRVMEHFFEI</sequence>
<organism evidence="8 9">
    <name type="scientific">Dactylonectria estremocensis</name>
    <dbReference type="NCBI Taxonomy" id="1079267"/>
    <lineage>
        <taxon>Eukaryota</taxon>
        <taxon>Fungi</taxon>
        <taxon>Dikarya</taxon>
        <taxon>Ascomycota</taxon>
        <taxon>Pezizomycotina</taxon>
        <taxon>Sordariomycetes</taxon>
        <taxon>Hypocreomycetidae</taxon>
        <taxon>Hypocreales</taxon>
        <taxon>Nectriaceae</taxon>
        <taxon>Dactylonectria</taxon>
    </lineage>
</organism>
<dbReference type="SUPFAM" id="SSF56112">
    <property type="entry name" value="Protein kinase-like (PK-like)"/>
    <property type="match status" value="1"/>
</dbReference>
<dbReference type="GO" id="GO:0004674">
    <property type="term" value="F:protein serine/threonine kinase activity"/>
    <property type="evidence" value="ECO:0007669"/>
    <property type="project" value="UniProtKB-KW"/>
</dbReference>
<evidence type="ECO:0000259" key="7">
    <source>
        <dbReference type="PROSITE" id="PS50011"/>
    </source>
</evidence>
<name>A0A9P9DPE3_9HYPO</name>
<comment type="caution">
    <text evidence="8">The sequence shown here is derived from an EMBL/GenBank/DDBJ whole genome shotgun (WGS) entry which is preliminary data.</text>
</comment>
<feature type="compositionally biased region" description="Low complexity" evidence="6">
    <location>
        <begin position="1131"/>
        <end position="1147"/>
    </location>
</feature>
<dbReference type="InterPro" id="IPR000719">
    <property type="entry name" value="Prot_kinase_dom"/>
</dbReference>